<reference evidence="4 5" key="1">
    <citation type="journal article" date="2019" name="Mol. Ecol. Resour.">
        <title>Chromosome-level genome assembly of Triplophysa tibetana, a fish adapted to the harsh high-altitude environment of the Tibetan Plateau.</title>
        <authorList>
            <person name="Yang X."/>
            <person name="Liu H."/>
            <person name="Ma Z."/>
            <person name="Zou Y."/>
            <person name="Zou M."/>
            <person name="Mao Y."/>
            <person name="Li X."/>
            <person name="Wang H."/>
            <person name="Chen T."/>
            <person name="Wang W."/>
            <person name="Yang R."/>
        </authorList>
    </citation>
    <scope>NUCLEOTIDE SEQUENCE [LARGE SCALE GENOMIC DNA]</scope>
    <source>
        <strain evidence="4">TTIB1903HZAU</strain>
        <tissue evidence="4">Muscle</tissue>
    </source>
</reference>
<protein>
    <submittedName>
        <fullName evidence="4">Ribonuclease inhibitor</fullName>
    </submittedName>
</protein>
<comment type="caution">
    <text evidence="4">The sequence shown here is derived from an EMBL/GenBank/DDBJ whole genome shotgun (WGS) entry which is preliminary data.</text>
</comment>
<evidence type="ECO:0000256" key="1">
    <source>
        <dbReference type="ARBA" id="ARBA00022614"/>
    </source>
</evidence>
<dbReference type="InterPro" id="IPR001611">
    <property type="entry name" value="Leu-rich_rpt"/>
</dbReference>
<name>A0A5A9NQ05_9TELE</name>
<dbReference type="InterPro" id="IPR032675">
    <property type="entry name" value="LRR_dom_sf"/>
</dbReference>
<feature type="region of interest" description="Disordered" evidence="3">
    <location>
        <begin position="819"/>
        <end position="894"/>
    </location>
</feature>
<sequence length="894" mass="99201">MCSITEGGYVALSEAVRSNPSHLIELDLTGNDPGPSGVKLIYDLIQDTNCKLKIVRFLKSRDAEAACVYLTDVLGVNPILLKELNLSDNKLRDLDGEKLSALLMDSHSKVEKITLNKCELTEKQCSAVVSILSCKTLVREMNLNNSRLLDSGLKHICEGLKNPQCHLHILNLSECSITEEGYRCLSEAVRSNPSHLIELDLTGNDPGPSGVKLIYDLIQHPKCALKTVRFLKSSSAVEAFEYLKTLDINPLLQREVNLKDHKLDESRVKQICDLLQDKHCQLNTLILRDCGLTEESCSSLASVLRSNSSVTELDMSNNNLLDSGVKKLQKGLEHTNCKLKKLRLSECSITEGGYVALSEAVRSNPSHLIELDLTGNDPGPSGVKLIYDLIQDTNCELNTVRLLKSSSAVEAFERLTKVLGINVLLQREINLKDHKLDESRVKQICDLLQDKHCKLNTLRLSGCSNTQKCIGDLISALSSNCSHLRDLDLSKNKLGTSGVNKLSETVVMQLMDLLKNSDCKLEKLRLRACGLADKGSGLFSALSSNPSHLRHLNLSQNKLGEMGAEVLCFLLRNLKLKLETLELRSCGFSKKRCADLSSALNSNPSHLRHLNLSKNKLGTLGVNKLSDLLKNPQFKLKTLQLCKCRIETKRMVILIQALCSNPSHLKELNLSQNEIKDDGVKHLCDLLKHCELEKLELCGCSLTEKQCGGLISALCLKPSHLRELNLSGNKLENLGVKLLCDLLKHSDCKLKRLELNNCDITDVSCLAETQEVRCLEVLDLSNNNLGNSEKKLREMLKDSKCELRLETQGWLAWGWSRMSGKSATQGDESPSSDEQSSEEEDEDNSSQKKTVREKKAAEPSQDPTDNAPDKDDDAEHATEDQTQDQANECSELQQ</sequence>
<gene>
    <name evidence="4" type="ORF">E1301_Tti022222</name>
</gene>
<dbReference type="PROSITE" id="PS51450">
    <property type="entry name" value="LRR"/>
    <property type="match status" value="3"/>
</dbReference>
<dbReference type="InterPro" id="IPR051261">
    <property type="entry name" value="NLR"/>
</dbReference>
<dbReference type="SMART" id="SM00364">
    <property type="entry name" value="LRR_BAC"/>
    <property type="match status" value="5"/>
</dbReference>
<accession>A0A5A9NQ05</accession>
<dbReference type="FunFam" id="3.80.10.10:FF:001173">
    <property type="entry name" value="Si:ch211-213a13.2"/>
    <property type="match status" value="1"/>
</dbReference>
<evidence type="ECO:0000256" key="3">
    <source>
        <dbReference type="SAM" id="MobiDB-lite"/>
    </source>
</evidence>
<evidence type="ECO:0000313" key="4">
    <source>
        <dbReference type="EMBL" id="KAA0711533.1"/>
    </source>
</evidence>
<dbReference type="EMBL" id="SOYY01000015">
    <property type="protein sequence ID" value="KAA0711533.1"/>
    <property type="molecule type" value="Genomic_DNA"/>
</dbReference>
<dbReference type="Gene3D" id="3.80.10.10">
    <property type="entry name" value="Ribonuclease Inhibitor"/>
    <property type="match status" value="5"/>
</dbReference>
<dbReference type="Pfam" id="PF13516">
    <property type="entry name" value="LRR_6"/>
    <property type="match status" value="9"/>
</dbReference>
<feature type="compositionally biased region" description="Acidic residues" evidence="3">
    <location>
        <begin position="835"/>
        <end position="844"/>
    </location>
</feature>
<dbReference type="Pfam" id="PF00560">
    <property type="entry name" value="LRR_1"/>
    <property type="match status" value="1"/>
</dbReference>
<proteinExistence type="predicted"/>
<organism evidence="4 5">
    <name type="scientific">Triplophysa tibetana</name>
    <dbReference type="NCBI Taxonomy" id="1572043"/>
    <lineage>
        <taxon>Eukaryota</taxon>
        <taxon>Metazoa</taxon>
        <taxon>Chordata</taxon>
        <taxon>Craniata</taxon>
        <taxon>Vertebrata</taxon>
        <taxon>Euteleostomi</taxon>
        <taxon>Actinopterygii</taxon>
        <taxon>Neopterygii</taxon>
        <taxon>Teleostei</taxon>
        <taxon>Ostariophysi</taxon>
        <taxon>Cypriniformes</taxon>
        <taxon>Nemacheilidae</taxon>
        <taxon>Triplophysa</taxon>
    </lineage>
</organism>
<dbReference type="AlphaFoldDB" id="A0A5A9NQ05"/>
<dbReference type="Proteomes" id="UP000324632">
    <property type="component" value="Chromosome 15"/>
</dbReference>
<dbReference type="SUPFAM" id="SSF52047">
    <property type="entry name" value="RNI-like"/>
    <property type="match status" value="3"/>
</dbReference>
<feature type="compositionally biased region" description="Polar residues" evidence="3">
    <location>
        <begin position="883"/>
        <end position="894"/>
    </location>
</feature>
<dbReference type="PANTHER" id="PTHR24106">
    <property type="entry name" value="NACHT, LRR AND CARD DOMAINS-CONTAINING"/>
    <property type="match status" value="1"/>
</dbReference>
<keyword evidence="1" id="KW-0433">Leucine-rich repeat</keyword>
<feature type="compositionally biased region" description="Basic and acidic residues" evidence="3">
    <location>
        <begin position="867"/>
        <end position="879"/>
    </location>
</feature>
<evidence type="ECO:0000256" key="2">
    <source>
        <dbReference type="ARBA" id="ARBA00022737"/>
    </source>
</evidence>
<evidence type="ECO:0000313" key="5">
    <source>
        <dbReference type="Proteomes" id="UP000324632"/>
    </source>
</evidence>
<dbReference type="SMART" id="SM00368">
    <property type="entry name" value="LRR_RI"/>
    <property type="match status" value="19"/>
</dbReference>
<keyword evidence="5" id="KW-1185">Reference proteome</keyword>
<keyword evidence="2" id="KW-0677">Repeat</keyword>